<name>A0AAJ7J4X8_9HYME</name>
<dbReference type="Gene3D" id="3.30.420.10">
    <property type="entry name" value="Ribonuclease H-like superfamily/Ribonuclease H"/>
    <property type="match status" value="2"/>
</dbReference>
<dbReference type="GO" id="GO:0005634">
    <property type="term" value="C:nucleus"/>
    <property type="evidence" value="ECO:0007669"/>
    <property type="project" value="TreeGrafter"/>
</dbReference>
<dbReference type="Pfam" id="PF04857">
    <property type="entry name" value="CAF1"/>
    <property type="match status" value="1"/>
</dbReference>
<evidence type="ECO:0000313" key="4">
    <source>
        <dbReference type="RefSeq" id="XP_017884116.1"/>
    </source>
</evidence>
<dbReference type="InterPro" id="IPR006941">
    <property type="entry name" value="RNase_CAF1"/>
</dbReference>
<evidence type="ECO:0000256" key="1">
    <source>
        <dbReference type="ARBA" id="ARBA00008372"/>
    </source>
</evidence>
<dbReference type="GO" id="GO:0000175">
    <property type="term" value="F:3'-5'-RNA exonuclease activity"/>
    <property type="evidence" value="ECO:0007669"/>
    <property type="project" value="TreeGrafter"/>
</dbReference>
<dbReference type="PANTHER" id="PTHR15092">
    <property type="entry name" value="POLY A -SPECIFIC RIBONUCLEASE/TARGET OF EGR1, MEMBER 1"/>
    <property type="match status" value="1"/>
</dbReference>
<dbReference type="Proteomes" id="UP000694925">
    <property type="component" value="Unplaced"/>
</dbReference>
<dbReference type="KEGG" id="ccal:108627407"/>
<keyword evidence="2" id="KW-1133">Transmembrane helix</keyword>
<keyword evidence="2" id="KW-0812">Transmembrane</keyword>
<accession>A0AAJ7J4X8</accession>
<organism evidence="3 4">
    <name type="scientific">Ceratina calcarata</name>
    <dbReference type="NCBI Taxonomy" id="156304"/>
    <lineage>
        <taxon>Eukaryota</taxon>
        <taxon>Metazoa</taxon>
        <taxon>Ecdysozoa</taxon>
        <taxon>Arthropoda</taxon>
        <taxon>Hexapoda</taxon>
        <taxon>Insecta</taxon>
        <taxon>Pterygota</taxon>
        <taxon>Neoptera</taxon>
        <taxon>Endopterygota</taxon>
        <taxon>Hymenoptera</taxon>
        <taxon>Apocrita</taxon>
        <taxon>Aculeata</taxon>
        <taxon>Apoidea</taxon>
        <taxon>Anthophila</taxon>
        <taxon>Apidae</taxon>
        <taxon>Ceratina</taxon>
        <taxon>Zadontomerus</taxon>
    </lineage>
</organism>
<dbReference type="RefSeq" id="XP_017884116.1">
    <property type="nucleotide sequence ID" value="XM_018028627.2"/>
</dbReference>
<dbReference type="GeneID" id="108627407"/>
<keyword evidence="3" id="KW-1185">Reference proteome</keyword>
<dbReference type="InterPro" id="IPR036397">
    <property type="entry name" value="RNaseH_sf"/>
</dbReference>
<sequence>MNEVSEKDFKSLYPALKDAINDACFIAIDAEFTGISKDEDLKHSLFDTLDERYQNLKKNIEQYKIIQFGITLFRHSKENAYRADCYSFHLLQKPLPFKNRQLTFQLSALEFLCLHKFDFNKLISEGISCLDDADEEFLRTHIENGNLINDSELLSYEEKEDFKNCINMVSEWLSQNPEPEPLKLPAGTPILQYMMQKQLRDSIKNIWTTSGYKTVDVLRVPKEVRDHLEEEDNNRLEDELLDSYIGFSKVFKLLSACKKPFIGHNMLLDLMFIHQQFYKPLPDSYKQFKSNVHALFPRLYDTKYISFQFKKLFRRDEVYWKLNSLRALYEYFKSSGVQLSFNCPSIRSDKNLSGTETYHNAGFDSYCAGYIFIKMAHVFCVKKFGSGIECKPVTNTELMSAVKHLENCVNISRGNEMYMRFGGNDPSLSRPEWLHVKLKSPSIDRNELIKSFSIFSQVDVMPFARKRFLVAVPNHGSALSILQHFKDSKEFQVVRYSRIWHATPITICLWSGVVLSGGMAWMIKQMFLKASVPDS</sequence>
<dbReference type="AlphaFoldDB" id="A0AAJ7J4X8"/>
<dbReference type="GO" id="GO:0003723">
    <property type="term" value="F:RNA binding"/>
    <property type="evidence" value="ECO:0007669"/>
    <property type="project" value="TreeGrafter"/>
</dbReference>
<proteinExistence type="inferred from homology"/>
<dbReference type="GO" id="GO:1990431">
    <property type="term" value="P:priRNA 3'-end processing"/>
    <property type="evidence" value="ECO:0007669"/>
    <property type="project" value="TreeGrafter"/>
</dbReference>
<evidence type="ECO:0000313" key="3">
    <source>
        <dbReference type="Proteomes" id="UP000694925"/>
    </source>
</evidence>
<dbReference type="InterPro" id="IPR051181">
    <property type="entry name" value="CAF1_poly(A)_ribonucleases"/>
</dbReference>
<dbReference type="InterPro" id="IPR012337">
    <property type="entry name" value="RNaseH-like_sf"/>
</dbReference>
<dbReference type="Gene3D" id="3.30.70.330">
    <property type="match status" value="1"/>
</dbReference>
<dbReference type="InterPro" id="IPR012677">
    <property type="entry name" value="Nucleotide-bd_a/b_plait_sf"/>
</dbReference>
<feature type="transmembrane region" description="Helical" evidence="2">
    <location>
        <begin position="499"/>
        <end position="523"/>
    </location>
</feature>
<evidence type="ECO:0000256" key="2">
    <source>
        <dbReference type="SAM" id="Phobius"/>
    </source>
</evidence>
<gene>
    <name evidence="4" type="primary">LOC108627407</name>
</gene>
<dbReference type="PANTHER" id="PTHR15092:SF22">
    <property type="entry name" value="POLY(A)-SPECIFIC RIBONUCLEASE PNLDC1"/>
    <property type="match status" value="1"/>
</dbReference>
<dbReference type="GO" id="GO:0000289">
    <property type="term" value="P:nuclear-transcribed mRNA poly(A) tail shortening"/>
    <property type="evidence" value="ECO:0007669"/>
    <property type="project" value="TreeGrafter"/>
</dbReference>
<comment type="similarity">
    <text evidence="1">Belongs to the CAF1 family.</text>
</comment>
<dbReference type="SUPFAM" id="SSF53098">
    <property type="entry name" value="Ribonuclease H-like"/>
    <property type="match status" value="1"/>
</dbReference>
<protein>
    <submittedName>
        <fullName evidence="4">Pre-piRNA 3'-exonuclease trimmer-like isoform X1</fullName>
    </submittedName>
</protein>
<dbReference type="GO" id="GO:1990432">
    <property type="term" value="P:siRNA 3'-end processing"/>
    <property type="evidence" value="ECO:0007669"/>
    <property type="project" value="TreeGrafter"/>
</dbReference>
<keyword evidence="2" id="KW-0472">Membrane</keyword>
<reference evidence="4" key="1">
    <citation type="submission" date="2025-08" db="UniProtKB">
        <authorList>
            <consortium name="RefSeq"/>
        </authorList>
    </citation>
    <scope>IDENTIFICATION</scope>
    <source>
        <tissue evidence="4">Whole body</tissue>
    </source>
</reference>
<dbReference type="GO" id="GO:0005783">
    <property type="term" value="C:endoplasmic reticulum"/>
    <property type="evidence" value="ECO:0007669"/>
    <property type="project" value="TreeGrafter"/>
</dbReference>